<keyword evidence="5" id="KW-1185">Reference proteome</keyword>
<reference evidence="4 5" key="1">
    <citation type="submission" date="2014-08" db="EMBL/GenBank/DDBJ databases">
        <authorList>
            <person name="Wibberg D."/>
        </authorList>
    </citation>
    <scope>NUCLEOTIDE SEQUENCE [LARGE SCALE GENOMIC DNA]</scope>
    <source>
        <strain evidence="5">ING2-E5B</strain>
    </source>
</reference>
<dbReference type="InterPro" id="IPR029055">
    <property type="entry name" value="Ntn_hydrolases_N"/>
</dbReference>
<sequence>MTDIIKHECGIAVIRLLKPLNYYYKKYGTWQYGLDKLYLLMEKQHNRGQEGAGLGAVKLESTPGNEFIYRERAVGSSAISEIFSKVHSSFTAFSPEQLNDIEFVKKSVPYAAELFIGHLRYSTTGKSGLTYVHPLLRRNNWASRNLALAGNFNMTNVDEMFQQLLEEGQHPRDYADTFVMLESIGHYLDREVQYQYDHVDKSNLNGQEVSHIIEEKLDIPFLLKRASKNWDGGYALCGLIGCGDAFALRDPWGIRSAFYYHDDEVVVIASERPVIQTAFNLKKDDVKELQPGEAIVIKRNGNISLNQILNKKEKITPCSFERIYFSRGSDYDIYRERKKLGELLVPEIINAINDDFDNTVFSFIPNTAEVAYYGMLEGLEDHFNHKKAKYILEKGSSLSKEEIDRILSKRVRSEKVAIKDIKLRTFIAQGTSRNDLAAHVYDITYGSLRRGVDNLVIIDDSIVRGTTLKQSIIKILDRLDPKKIIIVSSSPQIRYPDCYGIDMSRMSEFIAFKAAIELLKERGMQHIIDETYEKSVTQLHRKKEEIVNYVKDIYAPFTDEEISAKIAQMLTSKDIKAEVQIVFQKIEDLHKACPNNKGDWYFSGDYPTPGGNRLVNSAFINYINGQENRTHQFTLNFSNKE</sequence>
<dbReference type="GO" id="GO:0016740">
    <property type="term" value="F:transferase activity"/>
    <property type="evidence" value="ECO:0007669"/>
    <property type="project" value="UniProtKB-KW"/>
</dbReference>
<dbReference type="PROSITE" id="PS51278">
    <property type="entry name" value="GATASE_TYPE_2"/>
    <property type="match status" value="1"/>
</dbReference>
<proteinExistence type="predicted"/>
<dbReference type="InterPro" id="IPR029057">
    <property type="entry name" value="PRTase-like"/>
</dbReference>
<evidence type="ECO:0000259" key="3">
    <source>
        <dbReference type="PROSITE" id="PS51278"/>
    </source>
</evidence>
<dbReference type="Proteomes" id="UP000032417">
    <property type="component" value="Chromosome 1"/>
</dbReference>
<dbReference type="InterPro" id="IPR017932">
    <property type="entry name" value="GATase_2_dom"/>
</dbReference>
<dbReference type="CDD" id="cd06223">
    <property type="entry name" value="PRTases_typeI"/>
    <property type="match status" value="1"/>
</dbReference>
<evidence type="ECO:0000313" key="5">
    <source>
        <dbReference type="Proteomes" id="UP000032417"/>
    </source>
</evidence>
<evidence type="ECO:0000313" key="4">
    <source>
        <dbReference type="EMBL" id="CEA16682.1"/>
    </source>
</evidence>
<dbReference type="KEGG" id="pbt:ING2E5B_1945"/>
<dbReference type="Gene3D" id="3.60.20.10">
    <property type="entry name" value="Glutamine Phosphoribosylpyrophosphate, subunit 1, domain 1"/>
    <property type="match status" value="1"/>
</dbReference>
<name>A0A098C434_9BACT</name>
<keyword evidence="1" id="KW-0808">Transferase</keyword>
<dbReference type="PATRIC" id="fig|1562970.3.peg.1924"/>
<keyword evidence="2" id="KW-0315">Glutamine amidotransferase</keyword>
<dbReference type="InterPro" id="IPR000836">
    <property type="entry name" value="PRTase_dom"/>
</dbReference>
<organism evidence="4 5">
    <name type="scientific">Fermentimonas caenicola</name>
    <dbReference type="NCBI Taxonomy" id="1562970"/>
    <lineage>
        <taxon>Bacteria</taxon>
        <taxon>Pseudomonadati</taxon>
        <taxon>Bacteroidota</taxon>
        <taxon>Bacteroidia</taxon>
        <taxon>Bacteroidales</taxon>
        <taxon>Dysgonomonadaceae</taxon>
        <taxon>Fermentimonas</taxon>
    </lineage>
</organism>
<gene>
    <name evidence="4" type="ORF">ING2E5B_1945</name>
</gene>
<dbReference type="EMBL" id="LN515532">
    <property type="protein sequence ID" value="CEA16682.1"/>
    <property type="molecule type" value="Genomic_DNA"/>
</dbReference>
<dbReference type="Gene3D" id="3.40.50.2020">
    <property type="match status" value="1"/>
</dbReference>
<dbReference type="SUPFAM" id="SSF53271">
    <property type="entry name" value="PRTase-like"/>
    <property type="match status" value="1"/>
</dbReference>
<dbReference type="AlphaFoldDB" id="A0A098C434"/>
<dbReference type="OrthoDB" id="9801213at2"/>
<feature type="domain" description="Glutamine amidotransferase type-2" evidence="3">
    <location>
        <begin position="9"/>
        <end position="300"/>
    </location>
</feature>
<dbReference type="SUPFAM" id="SSF56235">
    <property type="entry name" value="N-terminal nucleophile aminohydrolases (Ntn hydrolases)"/>
    <property type="match status" value="1"/>
</dbReference>
<evidence type="ECO:0000256" key="1">
    <source>
        <dbReference type="ARBA" id="ARBA00022679"/>
    </source>
</evidence>
<dbReference type="HOGENOM" id="CLU_431919_0_0_10"/>
<dbReference type="STRING" id="1562970.ING2E5B_1945"/>
<accession>A0A098C434</accession>
<protein>
    <recommendedName>
        <fullName evidence="3">Glutamine amidotransferase type-2 domain-containing protein</fullName>
    </recommendedName>
</protein>
<dbReference type="PANTHER" id="PTHR11907">
    <property type="entry name" value="AMIDOPHOSPHORIBOSYLTRANSFERASE"/>
    <property type="match status" value="1"/>
</dbReference>
<evidence type="ECO:0000256" key="2">
    <source>
        <dbReference type="ARBA" id="ARBA00022962"/>
    </source>
</evidence>